<feature type="binding site" evidence="11">
    <location>
        <position position="300"/>
    </location>
    <ligand>
        <name>L-histidine</name>
        <dbReference type="ChEBI" id="CHEBI:57595"/>
    </ligand>
</feature>
<dbReference type="AlphaFoldDB" id="A0A2U2BUZ8"/>
<evidence type="ECO:0000313" key="14">
    <source>
        <dbReference type="Proteomes" id="UP000245168"/>
    </source>
</evidence>
<evidence type="ECO:0000256" key="4">
    <source>
        <dbReference type="ARBA" id="ARBA00022598"/>
    </source>
</evidence>
<dbReference type="InterPro" id="IPR004516">
    <property type="entry name" value="HisRS/HisZ"/>
</dbReference>
<feature type="binding site" evidence="11">
    <location>
        <position position="118"/>
    </location>
    <ligand>
        <name>L-histidine</name>
        <dbReference type="ChEBI" id="CHEBI:57595"/>
    </ligand>
</feature>
<dbReference type="InterPro" id="IPR036621">
    <property type="entry name" value="Anticodon-bd_dom_sf"/>
</dbReference>
<dbReference type="Gene3D" id="3.30.930.10">
    <property type="entry name" value="Bira Bifunctional Protein, Domain 2"/>
    <property type="match status" value="1"/>
</dbReference>
<feature type="binding site" evidence="11">
    <location>
        <begin position="88"/>
        <end position="90"/>
    </location>
    <ligand>
        <name>L-histidine</name>
        <dbReference type="ChEBI" id="CHEBI:57595"/>
    </ligand>
</feature>
<comment type="subcellular location">
    <subcellularLocation>
        <location evidence="10">Cytoplasm</location>
    </subcellularLocation>
</comment>
<comment type="similarity">
    <text evidence="1 10">Belongs to the class-II aminoacyl-tRNA synthetase family.</text>
</comment>
<evidence type="ECO:0000259" key="12">
    <source>
        <dbReference type="PROSITE" id="PS50862"/>
    </source>
</evidence>
<evidence type="ECO:0000256" key="1">
    <source>
        <dbReference type="ARBA" id="ARBA00008226"/>
    </source>
</evidence>
<keyword evidence="8 10" id="KW-0030">Aminoacyl-tRNA synthetase</keyword>
<dbReference type="InterPro" id="IPR004154">
    <property type="entry name" value="Anticodon-bd"/>
</dbReference>
<protein>
    <recommendedName>
        <fullName evidence="10">Histidine--tRNA ligase</fullName>
        <ecNumber evidence="10">6.1.1.21</ecNumber>
    </recommendedName>
    <alternativeName>
        <fullName evidence="10">Histidyl-tRNA synthetase</fullName>
        <shortName evidence="10">HisRS</shortName>
    </alternativeName>
</protein>
<dbReference type="HAMAP" id="MF_00127">
    <property type="entry name" value="His_tRNA_synth"/>
    <property type="match status" value="1"/>
</dbReference>
<keyword evidence="5 10" id="KW-0547">Nucleotide-binding</keyword>
<feature type="binding site" evidence="11">
    <location>
        <begin position="304"/>
        <end position="305"/>
    </location>
    <ligand>
        <name>L-histidine</name>
        <dbReference type="ChEBI" id="CHEBI:57595"/>
    </ligand>
</feature>
<dbReference type="NCBIfam" id="TIGR00442">
    <property type="entry name" value="hisS"/>
    <property type="match status" value="1"/>
</dbReference>
<feature type="binding site" evidence="11">
    <location>
        <position position="132"/>
    </location>
    <ligand>
        <name>L-histidine</name>
        <dbReference type="ChEBI" id="CHEBI:57595"/>
    </ligand>
</feature>
<sequence>MAKPKTFKPKARRPRGFEDRASDALRAERALVHAASAVYERWGFEPLETPAFEYADALGKFLPDAERPNEGVFALQDDDEQWMALRYDLTAPLARFVAENFQDLAKPFRRYQFGEVWRNEKPGPGRFRQFVQCDADSVGAPGPAADAEMIALACEVMGAAGLTEGEYVVRVNDRRLLDGVLESLGAADETSRLRVLRAIDKLDRLGREGVEQLLGAGREDESGDFTEGAGLDGDGIRTVMGFLDAASAEGSRGDVVARLRSAVGEGRGEAGIAALEEIDAILSALGVSENAAIFDPSVVRGLGYYTGPVFETELLAVPTYPDGSPMQFGSVASGGRYDDLVARFTGQAVPATGFSFGVSRFAAALAALDRLGAAEPDPLVVVIAADKDRMADYFAMAAELRAAGLRAEAFVGGGNMGKQLKYADRRGARFAVIEGSDERERGEVAIKDLELGAEIAAEVSDHDAWREQRQQFTALRGELASAIRRRLSGD</sequence>
<dbReference type="PANTHER" id="PTHR11476">
    <property type="entry name" value="HISTIDYL-TRNA SYNTHETASE"/>
    <property type="match status" value="1"/>
</dbReference>
<keyword evidence="14" id="KW-1185">Reference proteome</keyword>
<evidence type="ECO:0000256" key="7">
    <source>
        <dbReference type="ARBA" id="ARBA00022917"/>
    </source>
</evidence>
<feature type="domain" description="Aminoacyl-transfer RNA synthetases class-II family profile" evidence="12">
    <location>
        <begin position="40"/>
        <end position="376"/>
    </location>
</feature>
<dbReference type="InterPro" id="IPR045864">
    <property type="entry name" value="aa-tRNA-synth_II/BPL/LPL"/>
</dbReference>
<keyword evidence="6 10" id="KW-0067">ATP-binding</keyword>
<dbReference type="Gene3D" id="3.40.50.800">
    <property type="entry name" value="Anticodon-binding domain"/>
    <property type="match status" value="1"/>
</dbReference>
<gene>
    <name evidence="10" type="primary">hisS</name>
    <name evidence="13" type="ORF">DDZ18_09210</name>
</gene>
<dbReference type="InterPro" id="IPR041715">
    <property type="entry name" value="HisRS-like_core"/>
</dbReference>
<dbReference type="Pfam" id="PF03129">
    <property type="entry name" value="HGTP_anticodon"/>
    <property type="match status" value="1"/>
</dbReference>
<organism evidence="13 14">
    <name type="scientific">Marinicauda salina</name>
    <dbReference type="NCBI Taxonomy" id="2135793"/>
    <lineage>
        <taxon>Bacteria</taxon>
        <taxon>Pseudomonadati</taxon>
        <taxon>Pseudomonadota</taxon>
        <taxon>Alphaproteobacteria</taxon>
        <taxon>Maricaulales</taxon>
        <taxon>Maricaulaceae</taxon>
        <taxon>Marinicauda</taxon>
    </lineage>
</organism>
<dbReference type="PANTHER" id="PTHR11476:SF7">
    <property type="entry name" value="HISTIDINE--TRNA LIGASE"/>
    <property type="match status" value="1"/>
</dbReference>
<dbReference type="GO" id="GO:0006427">
    <property type="term" value="P:histidyl-tRNA aminoacylation"/>
    <property type="evidence" value="ECO:0007669"/>
    <property type="project" value="UniProtKB-UniRule"/>
</dbReference>
<dbReference type="Pfam" id="PF13393">
    <property type="entry name" value="tRNA-synt_His"/>
    <property type="match status" value="1"/>
</dbReference>
<evidence type="ECO:0000256" key="11">
    <source>
        <dbReference type="PIRSR" id="PIRSR001549-1"/>
    </source>
</evidence>
<keyword evidence="4 10" id="KW-0436">Ligase</keyword>
<dbReference type="Proteomes" id="UP000245168">
    <property type="component" value="Unassembled WGS sequence"/>
</dbReference>
<dbReference type="CDD" id="cd00773">
    <property type="entry name" value="HisRS-like_core"/>
    <property type="match status" value="1"/>
</dbReference>
<dbReference type="GO" id="GO:0004821">
    <property type="term" value="F:histidine-tRNA ligase activity"/>
    <property type="evidence" value="ECO:0007669"/>
    <property type="project" value="UniProtKB-UniRule"/>
</dbReference>
<dbReference type="CDD" id="cd00859">
    <property type="entry name" value="HisRS_anticodon"/>
    <property type="match status" value="1"/>
</dbReference>
<dbReference type="InterPro" id="IPR015807">
    <property type="entry name" value="His-tRNA-ligase"/>
</dbReference>
<dbReference type="EMBL" id="QEXV01000003">
    <property type="protein sequence ID" value="PWE17817.1"/>
    <property type="molecule type" value="Genomic_DNA"/>
</dbReference>
<dbReference type="PROSITE" id="PS50862">
    <property type="entry name" value="AA_TRNA_LIGASE_II"/>
    <property type="match status" value="1"/>
</dbReference>
<evidence type="ECO:0000313" key="13">
    <source>
        <dbReference type="EMBL" id="PWE17817.1"/>
    </source>
</evidence>
<evidence type="ECO:0000256" key="3">
    <source>
        <dbReference type="ARBA" id="ARBA00022490"/>
    </source>
</evidence>
<evidence type="ECO:0000256" key="8">
    <source>
        <dbReference type="ARBA" id="ARBA00023146"/>
    </source>
</evidence>
<proteinExistence type="inferred from homology"/>
<comment type="subunit">
    <text evidence="2 10">Homodimer.</text>
</comment>
<dbReference type="GO" id="GO:0005737">
    <property type="term" value="C:cytoplasm"/>
    <property type="evidence" value="ECO:0007669"/>
    <property type="project" value="UniProtKB-SubCell"/>
</dbReference>
<accession>A0A2U2BUZ8</accession>
<comment type="catalytic activity">
    <reaction evidence="9 10">
        <text>tRNA(His) + L-histidine + ATP = L-histidyl-tRNA(His) + AMP + diphosphate + H(+)</text>
        <dbReference type="Rhea" id="RHEA:17313"/>
        <dbReference type="Rhea" id="RHEA-COMP:9665"/>
        <dbReference type="Rhea" id="RHEA-COMP:9689"/>
        <dbReference type="ChEBI" id="CHEBI:15378"/>
        <dbReference type="ChEBI" id="CHEBI:30616"/>
        <dbReference type="ChEBI" id="CHEBI:33019"/>
        <dbReference type="ChEBI" id="CHEBI:57595"/>
        <dbReference type="ChEBI" id="CHEBI:78442"/>
        <dbReference type="ChEBI" id="CHEBI:78527"/>
        <dbReference type="ChEBI" id="CHEBI:456215"/>
        <dbReference type="EC" id="6.1.1.21"/>
    </reaction>
</comment>
<dbReference type="SUPFAM" id="SSF52954">
    <property type="entry name" value="Class II aaRS ABD-related"/>
    <property type="match status" value="1"/>
</dbReference>
<keyword evidence="7 10" id="KW-0648">Protein biosynthesis</keyword>
<evidence type="ECO:0000256" key="2">
    <source>
        <dbReference type="ARBA" id="ARBA00011738"/>
    </source>
</evidence>
<dbReference type="RefSeq" id="WP_109253048.1">
    <property type="nucleotide sequence ID" value="NZ_QEXV01000003.1"/>
</dbReference>
<evidence type="ECO:0000256" key="9">
    <source>
        <dbReference type="ARBA" id="ARBA00047639"/>
    </source>
</evidence>
<dbReference type="GO" id="GO:0005524">
    <property type="term" value="F:ATP binding"/>
    <property type="evidence" value="ECO:0007669"/>
    <property type="project" value="UniProtKB-UniRule"/>
</dbReference>
<reference evidence="14" key="1">
    <citation type="submission" date="2018-05" db="EMBL/GenBank/DDBJ databases">
        <authorList>
            <person name="Liu B.-T."/>
        </authorList>
    </citation>
    <scope>NUCLEOTIDE SEQUENCE [LARGE SCALE GENOMIC DNA]</scope>
    <source>
        <strain evidence="14">WD6-1</strain>
    </source>
</reference>
<dbReference type="InterPro" id="IPR033656">
    <property type="entry name" value="HisRS_anticodon"/>
</dbReference>
<feature type="binding site" evidence="11">
    <location>
        <position position="136"/>
    </location>
    <ligand>
        <name>L-histidine</name>
        <dbReference type="ChEBI" id="CHEBI:57595"/>
    </ligand>
</feature>
<comment type="caution">
    <text evidence="13">The sequence shown here is derived from an EMBL/GenBank/DDBJ whole genome shotgun (WGS) entry which is preliminary data.</text>
</comment>
<evidence type="ECO:0000256" key="6">
    <source>
        <dbReference type="ARBA" id="ARBA00022840"/>
    </source>
</evidence>
<keyword evidence="3 10" id="KW-0963">Cytoplasm</keyword>
<evidence type="ECO:0000256" key="10">
    <source>
        <dbReference type="HAMAP-Rule" id="MF_00127"/>
    </source>
</evidence>
<dbReference type="EC" id="6.1.1.21" evidence="10"/>
<dbReference type="SUPFAM" id="SSF55681">
    <property type="entry name" value="Class II aaRS and biotin synthetases"/>
    <property type="match status" value="1"/>
</dbReference>
<evidence type="ECO:0000256" key="5">
    <source>
        <dbReference type="ARBA" id="ARBA00022741"/>
    </source>
</evidence>
<dbReference type="PIRSF" id="PIRSF001549">
    <property type="entry name" value="His-tRNA_synth"/>
    <property type="match status" value="1"/>
</dbReference>
<dbReference type="InterPro" id="IPR006195">
    <property type="entry name" value="aa-tRNA-synth_II"/>
</dbReference>
<dbReference type="OrthoDB" id="9800814at2"/>
<name>A0A2U2BUZ8_9PROT</name>